<organism evidence="2 3">
    <name type="scientific">Candidatus Nomurabacteria bacterium RIFCSPLOWO2_12_FULL_44_11</name>
    <dbReference type="NCBI Taxonomy" id="1801796"/>
    <lineage>
        <taxon>Bacteria</taxon>
        <taxon>Candidatus Nomuraibacteriota</taxon>
    </lineage>
</organism>
<evidence type="ECO:0000313" key="2">
    <source>
        <dbReference type="EMBL" id="OGJ02139.1"/>
    </source>
</evidence>
<evidence type="ECO:0000256" key="1">
    <source>
        <dbReference type="SAM" id="Phobius"/>
    </source>
</evidence>
<protein>
    <submittedName>
        <fullName evidence="2">Uncharacterized protein</fullName>
    </submittedName>
</protein>
<sequence length="81" mass="9430">MDPESRKLLEETLALAQENNKILHGMRRSMRMQRIMSFLYWIFIVGTALGAYYLIQPYIEQLMGVYSGAGDVLNNLKQFNQ</sequence>
<keyword evidence="1" id="KW-1133">Transmembrane helix</keyword>
<comment type="caution">
    <text evidence="2">The sequence shown here is derived from an EMBL/GenBank/DDBJ whole genome shotgun (WGS) entry which is preliminary data.</text>
</comment>
<evidence type="ECO:0000313" key="3">
    <source>
        <dbReference type="Proteomes" id="UP000178645"/>
    </source>
</evidence>
<reference evidence="2 3" key="1">
    <citation type="journal article" date="2016" name="Nat. Commun.">
        <title>Thousands of microbial genomes shed light on interconnected biogeochemical processes in an aquifer system.</title>
        <authorList>
            <person name="Anantharaman K."/>
            <person name="Brown C.T."/>
            <person name="Hug L.A."/>
            <person name="Sharon I."/>
            <person name="Castelle C.J."/>
            <person name="Probst A.J."/>
            <person name="Thomas B.C."/>
            <person name="Singh A."/>
            <person name="Wilkins M.J."/>
            <person name="Karaoz U."/>
            <person name="Brodie E.L."/>
            <person name="Williams K.H."/>
            <person name="Hubbard S.S."/>
            <person name="Banfield J.F."/>
        </authorList>
    </citation>
    <scope>NUCLEOTIDE SEQUENCE [LARGE SCALE GENOMIC DNA]</scope>
</reference>
<gene>
    <name evidence="2" type="ORF">A3G53_00510</name>
</gene>
<keyword evidence="1" id="KW-0472">Membrane</keyword>
<accession>A0A1F6Y715</accession>
<keyword evidence="1" id="KW-0812">Transmembrane</keyword>
<proteinExistence type="predicted"/>
<dbReference type="EMBL" id="MFVU01000012">
    <property type="protein sequence ID" value="OGJ02139.1"/>
    <property type="molecule type" value="Genomic_DNA"/>
</dbReference>
<name>A0A1F6Y715_9BACT</name>
<dbReference type="Proteomes" id="UP000178645">
    <property type="component" value="Unassembled WGS sequence"/>
</dbReference>
<feature type="transmembrane region" description="Helical" evidence="1">
    <location>
        <begin position="35"/>
        <end position="55"/>
    </location>
</feature>
<dbReference type="AlphaFoldDB" id="A0A1F6Y715"/>